<gene>
    <name evidence="1" type="ORF">MUN89_17855</name>
</gene>
<name>A0ABY4EJN0_9BACI</name>
<organism evidence="1 2">
    <name type="scientific">Halobacillus salinarum</name>
    <dbReference type="NCBI Taxonomy" id="2932257"/>
    <lineage>
        <taxon>Bacteria</taxon>
        <taxon>Bacillati</taxon>
        <taxon>Bacillota</taxon>
        <taxon>Bacilli</taxon>
        <taxon>Bacillales</taxon>
        <taxon>Bacillaceae</taxon>
        <taxon>Halobacillus</taxon>
    </lineage>
</organism>
<keyword evidence="2" id="KW-1185">Reference proteome</keyword>
<reference evidence="1 2" key="1">
    <citation type="submission" date="2022-04" db="EMBL/GenBank/DDBJ databases">
        <title>Halobacillus sp. isolated from saltern.</title>
        <authorList>
            <person name="Won M."/>
            <person name="Lee C.-M."/>
            <person name="Woen H.-Y."/>
            <person name="Kwon S.-W."/>
        </authorList>
    </citation>
    <scope>NUCLEOTIDE SEQUENCE [LARGE SCALE GENOMIC DNA]</scope>
    <source>
        <strain evidence="1 2">SSBR10-3</strain>
    </source>
</reference>
<protein>
    <submittedName>
        <fullName evidence="1">Uncharacterized protein</fullName>
    </submittedName>
</protein>
<proteinExistence type="predicted"/>
<dbReference type="RefSeq" id="WP_244709125.1">
    <property type="nucleotide sequence ID" value="NZ_CP095073.1"/>
</dbReference>
<evidence type="ECO:0000313" key="1">
    <source>
        <dbReference type="EMBL" id="UOQ43727.1"/>
    </source>
</evidence>
<sequence length="163" mass="18977">MLTLNHQDKTKEQTELESETKELLKALPKLHHLEGLLELMRDELKQLLNKEAVGNSKFINELFVPQIKELIDEYNQYSTFLEGVNTDKLLPNTLREINEIKAHLRTTHLIIDYALAERELEVKGIENLEDNSFKNHALKQVTETLKLLEATTKAIRERENYGL</sequence>
<dbReference type="Proteomes" id="UP000831787">
    <property type="component" value="Chromosome"/>
</dbReference>
<accession>A0ABY4EJN0</accession>
<evidence type="ECO:0000313" key="2">
    <source>
        <dbReference type="Proteomes" id="UP000831787"/>
    </source>
</evidence>
<dbReference type="EMBL" id="CP095073">
    <property type="protein sequence ID" value="UOQ43727.1"/>
    <property type="molecule type" value="Genomic_DNA"/>
</dbReference>